<dbReference type="Proteomes" id="UP000832011">
    <property type="component" value="Chromosome"/>
</dbReference>
<dbReference type="RefSeq" id="WP_058357893.1">
    <property type="nucleotide sequence ID" value="NZ_CABKVG010000010.1"/>
</dbReference>
<protein>
    <submittedName>
        <fullName evidence="2">Type IV pilus modification protein PilV</fullName>
    </submittedName>
</protein>
<accession>A0ABY4E4R1</accession>
<keyword evidence="1" id="KW-0812">Transmembrane</keyword>
<proteinExistence type="predicted"/>
<keyword evidence="1" id="KW-1133">Transmembrane helix</keyword>
<keyword evidence="1" id="KW-0472">Membrane</keyword>
<evidence type="ECO:0000313" key="3">
    <source>
        <dbReference type="Proteomes" id="UP000832011"/>
    </source>
</evidence>
<feature type="transmembrane region" description="Helical" evidence="1">
    <location>
        <begin position="16"/>
        <end position="36"/>
    </location>
</feature>
<dbReference type="InterPro" id="IPR013362">
    <property type="entry name" value="Pilus_4_PilV"/>
</dbReference>
<sequence>MKQRYVIKTEQKGSTLLEVLVSVFVLGFGLLALVSMQVKTVMTAREAENQTIVAQATDTLLEGMMMNPNLTLSTLSSGDEMMTRSFESYTNSYSVIKAAGASCNQDQSMISGNVTNISTGIDKDTIAAAQLCTFVKRISQIPNAAIVDWKMCKETSADSAKVPQLNTAGTAIECGGSGENTVIKVMWTQEVEDIEKYQNSGLKLKDNAVLYGYQATLGQ</sequence>
<gene>
    <name evidence="2" type="primary">pilV</name>
    <name evidence="2" type="ORF">LVJ82_13220</name>
</gene>
<organism evidence="2 3">
    <name type="scientific">Vitreoscilla massiliensis</name>
    <dbReference type="NCBI Taxonomy" id="1689272"/>
    <lineage>
        <taxon>Bacteria</taxon>
        <taxon>Pseudomonadati</taxon>
        <taxon>Pseudomonadota</taxon>
        <taxon>Betaproteobacteria</taxon>
        <taxon>Neisseriales</taxon>
        <taxon>Neisseriaceae</taxon>
        <taxon>Vitreoscilla</taxon>
    </lineage>
</organism>
<evidence type="ECO:0000313" key="2">
    <source>
        <dbReference type="EMBL" id="UOO88422.1"/>
    </source>
</evidence>
<dbReference type="NCBIfam" id="TIGR02523">
    <property type="entry name" value="type_IV_pilV"/>
    <property type="match status" value="1"/>
</dbReference>
<dbReference type="EMBL" id="CP091511">
    <property type="protein sequence ID" value="UOO88422.1"/>
    <property type="molecule type" value="Genomic_DNA"/>
</dbReference>
<dbReference type="Pfam" id="PF07963">
    <property type="entry name" value="N_methyl"/>
    <property type="match status" value="1"/>
</dbReference>
<keyword evidence="3" id="KW-1185">Reference proteome</keyword>
<evidence type="ECO:0000256" key="1">
    <source>
        <dbReference type="SAM" id="Phobius"/>
    </source>
</evidence>
<dbReference type="InterPro" id="IPR012902">
    <property type="entry name" value="N_methyl_site"/>
</dbReference>
<name>A0ABY4E4R1_9NEIS</name>
<reference evidence="2 3" key="1">
    <citation type="journal article" date="2022" name="Res Sq">
        <title>Evolution of multicellular longitudinally dividing oral cavity symbionts (Neisseriaceae).</title>
        <authorList>
            <person name="Nyongesa S."/>
            <person name="Weber P."/>
            <person name="Bernet E."/>
            <person name="Pullido F."/>
            <person name="Nieckarz M."/>
            <person name="Delaby M."/>
            <person name="Nieves C."/>
            <person name="Viehboeck T."/>
            <person name="Krause N."/>
            <person name="Rivera-Millot A."/>
            <person name="Nakamura A."/>
            <person name="Vischer N."/>
            <person name="VanNieuwenhze M."/>
            <person name="Brun Y."/>
            <person name="Cava F."/>
            <person name="Bulgheresi S."/>
            <person name="Veyrier F."/>
        </authorList>
    </citation>
    <scope>NUCLEOTIDE SEQUENCE [LARGE SCALE GENOMIC DNA]</scope>
    <source>
        <strain evidence="2 3">SN4</strain>
    </source>
</reference>